<dbReference type="PANTHER" id="PTHR43415">
    <property type="entry name" value="SPERMIDINE N(1)-ACETYLTRANSFERASE"/>
    <property type="match status" value="1"/>
</dbReference>
<evidence type="ECO:0000313" key="2">
    <source>
        <dbReference type="EMBL" id="APU16383.1"/>
    </source>
</evidence>
<evidence type="ECO:0000313" key="3">
    <source>
        <dbReference type="Proteomes" id="UP000185511"/>
    </source>
</evidence>
<dbReference type="PROSITE" id="PS51186">
    <property type="entry name" value="GNAT"/>
    <property type="match status" value="1"/>
</dbReference>
<keyword evidence="3" id="KW-1185">Reference proteome</keyword>
<keyword evidence="2" id="KW-0687">Ribonucleoprotein</keyword>
<keyword evidence="2" id="KW-0689">Ribosomal protein</keyword>
<dbReference type="KEGG" id="acad:UA74_21805"/>
<sequence length="193" mass="22186">MWLSGRLVRLRPMEPHEVESLWRWNQDSEVMRWLTARYPESLAQAQERAAARPSNDYSFLLLGIEVIADSALVGVAMLVDGRPETGRAELNIYLGERDRWNCGYGTEAARLLCRYGFDQMRLHAVELSVVAENESARHVYRKLGFVEEGRIRDGFRRDGRWHDMILMGLLEGELRDEEQASGAEGGPRRGRPR</sequence>
<dbReference type="GO" id="GO:0016747">
    <property type="term" value="F:acyltransferase activity, transferring groups other than amino-acyl groups"/>
    <property type="evidence" value="ECO:0007669"/>
    <property type="project" value="InterPro"/>
</dbReference>
<dbReference type="AlphaFoldDB" id="A0AAC9LEB5"/>
<dbReference type="Pfam" id="PF13302">
    <property type="entry name" value="Acetyltransf_3"/>
    <property type="match status" value="1"/>
</dbReference>
<dbReference type="GO" id="GO:0005840">
    <property type="term" value="C:ribosome"/>
    <property type="evidence" value="ECO:0007669"/>
    <property type="project" value="UniProtKB-KW"/>
</dbReference>
<gene>
    <name evidence="2" type="ORF">UA74_21805</name>
</gene>
<organism evidence="2 3">
    <name type="scientific">Actinoalloteichus fjordicus</name>
    <dbReference type="NCBI Taxonomy" id="1612552"/>
    <lineage>
        <taxon>Bacteria</taxon>
        <taxon>Bacillati</taxon>
        <taxon>Actinomycetota</taxon>
        <taxon>Actinomycetes</taxon>
        <taxon>Pseudonocardiales</taxon>
        <taxon>Pseudonocardiaceae</taxon>
        <taxon>Actinoalloteichus</taxon>
    </lineage>
</organism>
<evidence type="ECO:0000259" key="1">
    <source>
        <dbReference type="PROSITE" id="PS51186"/>
    </source>
</evidence>
<dbReference type="SUPFAM" id="SSF55729">
    <property type="entry name" value="Acyl-CoA N-acyltransferases (Nat)"/>
    <property type="match status" value="1"/>
</dbReference>
<proteinExistence type="predicted"/>
<dbReference type="InterPro" id="IPR000182">
    <property type="entry name" value="GNAT_dom"/>
</dbReference>
<accession>A0AAC9LEB5</accession>
<dbReference type="EMBL" id="CP016076">
    <property type="protein sequence ID" value="APU16383.1"/>
    <property type="molecule type" value="Genomic_DNA"/>
</dbReference>
<feature type="domain" description="N-acetyltransferase" evidence="1">
    <location>
        <begin position="8"/>
        <end position="172"/>
    </location>
</feature>
<dbReference type="Proteomes" id="UP000185511">
    <property type="component" value="Chromosome"/>
</dbReference>
<dbReference type="PANTHER" id="PTHR43415:SF3">
    <property type="entry name" value="GNAT-FAMILY ACETYLTRANSFERASE"/>
    <property type="match status" value="1"/>
</dbReference>
<dbReference type="RefSeq" id="WP_075744089.1">
    <property type="nucleotide sequence ID" value="NZ_CP016076.1"/>
</dbReference>
<dbReference type="Gene3D" id="3.40.630.30">
    <property type="match status" value="1"/>
</dbReference>
<dbReference type="InterPro" id="IPR016181">
    <property type="entry name" value="Acyl_CoA_acyltransferase"/>
</dbReference>
<reference evidence="3" key="1">
    <citation type="submission" date="2016-06" db="EMBL/GenBank/DDBJ databases">
        <title>Complete genome sequence of Actinoalloteichus fjordicus DSM 46855 (=ADI127-17), type strain of the new species Actinoalloteichus fjordicus.</title>
        <authorList>
            <person name="Ruckert C."/>
            <person name="Nouioui I."/>
            <person name="Willmese J."/>
            <person name="van Wezel G."/>
            <person name="Klenk H.-P."/>
            <person name="Kalinowski J."/>
            <person name="Zotchev S.B."/>
        </authorList>
    </citation>
    <scope>NUCLEOTIDE SEQUENCE [LARGE SCALE GENOMIC DNA]</scope>
    <source>
        <strain evidence="3">ADI127-7</strain>
    </source>
</reference>
<name>A0AAC9LEB5_9PSEU</name>
<protein>
    <submittedName>
        <fullName evidence="2">Acetyltransferase, ribosomal protein N-acetylase</fullName>
    </submittedName>
</protein>